<evidence type="ECO:0000313" key="4">
    <source>
        <dbReference type="EMBL" id="QLK01352.1"/>
    </source>
</evidence>
<accession>A0A7D6GTP9</accession>
<reference evidence="4" key="1">
    <citation type="submission" date="2020-08" db="EMBL/GenBank/DDBJ databases">
        <title>A bifunctional nitrone conjugated secondary metabolite targeting the ribosome.</title>
        <authorList>
            <person name="Limbrick E.M."/>
            <person name="Graf M."/>
            <person name="Derewacz D.K."/>
            <person name="Nguyen F."/>
            <person name="Spraggins J.M."/>
            <person name="Wieland M."/>
            <person name="Ynigez-Gutierrez A.E."/>
            <person name="Reisman B.J."/>
            <person name="Zinshteyn B."/>
            <person name="McCulloch K."/>
            <person name="Iverson T.M."/>
            <person name="Green R."/>
            <person name="Wilson D.N."/>
            <person name="Bachmann B.O."/>
        </authorList>
    </citation>
    <scope>NUCLEOTIDE SEQUENCE</scope>
    <source>
        <strain evidence="4">Africana</strain>
    </source>
</reference>
<keyword evidence="2" id="KW-0378">Hydrolase</keyword>
<dbReference type="SMART" id="SM00824">
    <property type="entry name" value="PKS_TE"/>
    <property type="match status" value="1"/>
</dbReference>
<proteinExistence type="inferred from homology"/>
<dbReference type="InterPro" id="IPR001031">
    <property type="entry name" value="Thioesterase"/>
</dbReference>
<gene>
    <name evidence="4" type="ORF">HZU44_11570</name>
</gene>
<evidence type="ECO:0000256" key="1">
    <source>
        <dbReference type="ARBA" id="ARBA00007169"/>
    </source>
</evidence>
<organism evidence="4">
    <name type="scientific">Micromonospora carbonacea</name>
    <dbReference type="NCBI Taxonomy" id="47853"/>
    <lineage>
        <taxon>Bacteria</taxon>
        <taxon>Bacillati</taxon>
        <taxon>Actinomycetota</taxon>
        <taxon>Actinomycetes</taxon>
        <taxon>Micromonosporales</taxon>
        <taxon>Micromonosporaceae</taxon>
        <taxon>Micromonospora</taxon>
    </lineage>
</organism>
<dbReference type="Pfam" id="PF00975">
    <property type="entry name" value="Thioesterase"/>
    <property type="match status" value="1"/>
</dbReference>
<dbReference type="GO" id="GO:0016787">
    <property type="term" value="F:hydrolase activity"/>
    <property type="evidence" value="ECO:0007669"/>
    <property type="project" value="UniProtKB-KW"/>
</dbReference>
<dbReference type="Gene3D" id="3.40.50.1820">
    <property type="entry name" value="alpha/beta hydrolase"/>
    <property type="match status" value="1"/>
</dbReference>
<evidence type="ECO:0000256" key="2">
    <source>
        <dbReference type="ARBA" id="ARBA00022801"/>
    </source>
</evidence>
<dbReference type="InterPro" id="IPR012223">
    <property type="entry name" value="TEII"/>
</dbReference>
<dbReference type="InterPro" id="IPR029058">
    <property type="entry name" value="AB_hydrolase_fold"/>
</dbReference>
<dbReference type="PANTHER" id="PTHR11487">
    <property type="entry name" value="THIOESTERASE"/>
    <property type="match status" value="1"/>
</dbReference>
<evidence type="ECO:0000259" key="3">
    <source>
        <dbReference type="SMART" id="SM00824"/>
    </source>
</evidence>
<dbReference type="PANTHER" id="PTHR11487:SF0">
    <property type="entry name" value="S-ACYL FATTY ACID SYNTHASE THIOESTERASE, MEDIUM CHAIN"/>
    <property type="match status" value="1"/>
</dbReference>
<feature type="domain" description="Thioesterase TesA-like" evidence="3">
    <location>
        <begin position="26"/>
        <end position="247"/>
    </location>
</feature>
<protein>
    <submittedName>
        <fullName evidence="4">Thioesterase</fullName>
    </submittedName>
</protein>
<dbReference type="AlphaFoldDB" id="A0A7D6GTP9"/>
<name>A0A7D6GTP9_9ACTN</name>
<dbReference type="SUPFAM" id="SSF53474">
    <property type="entry name" value="alpha/beta-Hydrolases"/>
    <property type="match status" value="1"/>
</dbReference>
<sequence>MAAVMDDNHPWFRKFHPNADAPVRLVCFPHAGGAATFYFPVSRALGPAVEVLAVQYPGRQDRRAERCVDDLRELAGLIVAELRPWCDRPLALFGHSMGATVAYEVARRLERDGTPPIGLFASGRRAPSINGDESVHLRDDQGIVQALRELSGTDSAVLVDEEMLTMVLPAVRGDYRAVETYRHGGGPELTRPICVLVGDSDPVTSLAEARAWDGHTTAGCRVEVFPGGHFFLRAQAEGVHRAILRHLGEWSAGDPPARFVTAQA</sequence>
<dbReference type="GO" id="GO:0008610">
    <property type="term" value="P:lipid biosynthetic process"/>
    <property type="evidence" value="ECO:0007669"/>
    <property type="project" value="TreeGrafter"/>
</dbReference>
<comment type="similarity">
    <text evidence="1">Belongs to the thioesterase family.</text>
</comment>
<dbReference type="EMBL" id="CP058905">
    <property type="protein sequence ID" value="QLK01352.1"/>
    <property type="molecule type" value="Genomic_DNA"/>
</dbReference>
<dbReference type="InterPro" id="IPR020802">
    <property type="entry name" value="TesA-like"/>
</dbReference>